<dbReference type="InterPro" id="IPR044925">
    <property type="entry name" value="His-Me_finger_sf"/>
</dbReference>
<dbReference type="InterPro" id="IPR004211">
    <property type="entry name" value="Endonuclease_7"/>
</dbReference>
<feature type="compositionally biased region" description="Basic and acidic residues" evidence="1">
    <location>
        <begin position="131"/>
        <end position="145"/>
    </location>
</feature>
<protein>
    <recommendedName>
        <fullName evidence="4">DNA endonuclease VII</fullName>
    </recommendedName>
</protein>
<dbReference type="Pfam" id="PF02945">
    <property type="entry name" value="Endonuclease_7"/>
    <property type="match status" value="1"/>
</dbReference>
<keyword evidence="3" id="KW-1185">Reference proteome</keyword>
<proteinExistence type="predicted"/>
<dbReference type="SUPFAM" id="SSF54060">
    <property type="entry name" value="His-Me finger endonucleases"/>
    <property type="match status" value="1"/>
</dbReference>
<evidence type="ECO:0000256" key="1">
    <source>
        <dbReference type="SAM" id="MobiDB-lite"/>
    </source>
</evidence>
<organism evidence="2 3">
    <name type="scientific">Pectobacterium phage CX5</name>
    <dbReference type="NCBI Taxonomy" id="2652426"/>
    <lineage>
        <taxon>Viruses</taxon>
        <taxon>Duplodnaviria</taxon>
        <taxon>Heunggongvirae</taxon>
        <taxon>Uroviricota</taxon>
        <taxon>Caudoviricetes</taxon>
        <taxon>Autographivirales</taxon>
        <taxon>Autoscriptoviridae</taxon>
        <taxon>Corkvirinae</taxon>
        <taxon>Kotilavirus</taxon>
        <taxon>Kotilavirus CX5</taxon>
    </lineage>
</organism>
<dbReference type="EMBL" id="MN270887">
    <property type="protein sequence ID" value="QFP93566.1"/>
    <property type="molecule type" value="Genomic_DNA"/>
</dbReference>
<evidence type="ECO:0000313" key="2">
    <source>
        <dbReference type="EMBL" id="QFP93566.1"/>
    </source>
</evidence>
<name>A0A5P8D3G2_9CAUD</name>
<sequence length="145" mass="16548">MITHVRKLTRSQLRPWVIKTLREQGGVCPLCKKPIDLTVKGEAVADHSHQTGALRGVLHRSCNSGLGKMEHAVGRWGSKDGSYAAMIPWIKAAVEYYAQPEHPFLYPTHKTADELRLARNVKERTRRAERKARETVRRSRVNKQD</sequence>
<accession>A0A5P8D3G2</accession>
<evidence type="ECO:0000313" key="3">
    <source>
        <dbReference type="Proteomes" id="UP000326650"/>
    </source>
</evidence>
<dbReference type="Gene3D" id="3.40.1800.10">
    <property type="entry name" value="His-Me finger endonucleases"/>
    <property type="match status" value="1"/>
</dbReference>
<dbReference type="Proteomes" id="UP000326650">
    <property type="component" value="Segment"/>
</dbReference>
<feature type="region of interest" description="Disordered" evidence="1">
    <location>
        <begin position="123"/>
        <end position="145"/>
    </location>
</feature>
<reference evidence="2 3" key="1">
    <citation type="submission" date="2019-08" db="EMBL/GenBank/DDBJ databases">
        <title>Six bacteriophages against potato bacterial diseases.</title>
        <authorList>
            <person name="Zhang X."/>
            <person name="Kering K."/>
        </authorList>
    </citation>
    <scope>NUCLEOTIDE SEQUENCE [LARGE SCALE GENOMIC DNA]</scope>
</reference>
<dbReference type="InterPro" id="IPR038563">
    <property type="entry name" value="Endonuclease_7_sf"/>
</dbReference>
<evidence type="ECO:0008006" key="4">
    <source>
        <dbReference type="Google" id="ProtNLM"/>
    </source>
</evidence>